<accession>A0A2T1C9N5</accession>
<dbReference type="InterPro" id="IPR011990">
    <property type="entry name" value="TPR-like_helical_dom_sf"/>
</dbReference>
<reference evidence="1 2" key="1">
    <citation type="submission" date="2018-02" db="EMBL/GenBank/DDBJ databases">
        <authorList>
            <person name="Cohen D.B."/>
            <person name="Kent A.D."/>
        </authorList>
    </citation>
    <scope>NUCLEOTIDE SEQUENCE [LARGE SCALE GENOMIC DNA]</scope>
    <source>
        <strain evidence="1 2">CCAP 1448/3</strain>
    </source>
</reference>
<gene>
    <name evidence="1" type="ORF">C7B64_01645</name>
</gene>
<sequence length="327" mass="35646">MVKSSSLLTTVLIITSLIGFNGAIALAEKPATLVNRATAKSCSPIGRILTSTDRRWQAGTLLCQGDRLYIPPTAQIGVFCFLNRQILPPQSGTILAKCVSQPRTSIRPCSTATRRFCPKTKGPLDLASTPELLSPLGRILLQGRPRLSWRQVKDASSYSVSVYGKGVNFVQTVGDTTLSYPQSQPAMAWGSAYKIEVTALKGDVPFSAAQTTVNMLPESEAREIALAVERIRQLKLPPDEVAYLDLDRLYMNRELLGETIATLAERVKAGSQSSSVLRTLGDRYLEAGLVIEAGEQYKKAIDLAQKAEDAQELSKAQAGWEKVLSYR</sequence>
<dbReference type="OrthoDB" id="574380at2"/>
<comment type="caution">
    <text evidence="1">The sequence shown here is derived from an EMBL/GenBank/DDBJ whole genome shotgun (WGS) entry which is preliminary data.</text>
</comment>
<dbReference type="Gene3D" id="1.25.40.10">
    <property type="entry name" value="Tetratricopeptide repeat domain"/>
    <property type="match status" value="1"/>
</dbReference>
<reference evidence="1 2" key="2">
    <citation type="submission" date="2018-03" db="EMBL/GenBank/DDBJ databases">
        <title>The ancient ancestry and fast evolution of plastids.</title>
        <authorList>
            <person name="Moore K.R."/>
            <person name="Magnabosco C."/>
            <person name="Momper L."/>
            <person name="Gold D.A."/>
            <person name="Bosak T."/>
            <person name="Fournier G.P."/>
        </authorList>
    </citation>
    <scope>NUCLEOTIDE SEQUENCE [LARGE SCALE GENOMIC DNA]</scope>
    <source>
        <strain evidence="1 2">CCAP 1448/3</strain>
    </source>
</reference>
<evidence type="ECO:0008006" key="3">
    <source>
        <dbReference type="Google" id="ProtNLM"/>
    </source>
</evidence>
<dbReference type="Proteomes" id="UP000238762">
    <property type="component" value="Unassembled WGS sequence"/>
</dbReference>
<name>A0A2T1C9N5_9CYAN</name>
<organism evidence="1 2">
    <name type="scientific">Merismopedia glauca CCAP 1448/3</name>
    <dbReference type="NCBI Taxonomy" id="1296344"/>
    <lineage>
        <taxon>Bacteria</taxon>
        <taxon>Bacillati</taxon>
        <taxon>Cyanobacteriota</taxon>
        <taxon>Cyanophyceae</taxon>
        <taxon>Synechococcales</taxon>
        <taxon>Merismopediaceae</taxon>
        <taxon>Merismopedia</taxon>
    </lineage>
</organism>
<protein>
    <recommendedName>
        <fullName evidence="3">Tetratricopeptide repeat protein</fullName>
    </recommendedName>
</protein>
<evidence type="ECO:0000313" key="1">
    <source>
        <dbReference type="EMBL" id="PSB04954.1"/>
    </source>
</evidence>
<dbReference type="RefSeq" id="WP_106286921.1">
    <property type="nucleotide sequence ID" value="NZ_CAWNTC010000136.1"/>
</dbReference>
<keyword evidence="2" id="KW-1185">Reference proteome</keyword>
<dbReference type="AlphaFoldDB" id="A0A2T1C9N5"/>
<evidence type="ECO:0000313" key="2">
    <source>
        <dbReference type="Proteomes" id="UP000238762"/>
    </source>
</evidence>
<dbReference type="EMBL" id="PVWJ01000005">
    <property type="protein sequence ID" value="PSB04954.1"/>
    <property type="molecule type" value="Genomic_DNA"/>
</dbReference>
<proteinExistence type="predicted"/>